<keyword evidence="6" id="KW-1185">Reference proteome</keyword>
<dbReference type="PANTHER" id="PTHR45570:SF1">
    <property type="entry name" value="CARBOXYLIC ESTER HYDROLASE"/>
    <property type="match status" value="1"/>
</dbReference>
<protein>
    <recommendedName>
        <fullName evidence="3">Carboxylic ester hydrolase</fullName>
        <ecNumber evidence="3">3.1.1.-</ecNumber>
    </recommendedName>
</protein>
<keyword evidence="2 3" id="KW-0378">Hydrolase</keyword>
<evidence type="ECO:0000313" key="6">
    <source>
        <dbReference type="Proteomes" id="UP000027265"/>
    </source>
</evidence>
<dbReference type="HOGENOM" id="CLU_006586_16_2_1"/>
<dbReference type="STRING" id="933084.A0A067QC90"/>
<dbReference type="Proteomes" id="UP000027265">
    <property type="component" value="Unassembled WGS sequence"/>
</dbReference>
<dbReference type="InParanoid" id="A0A067QC90"/>
<dbReference type="AlphaFoldDB" id="A0A067QC90"/>
<dbReference type="Pfam" id="PF00135">
    <property type="entry name" value="COesterase"/>
    <property type="match status" value="1"/>
</dbReference>
<dbReference type="OrthoDB" id="408631at2759"/>
<dbReference type="EC" id="3.1.1.-" evidence="3"/>
<dbReference type="Gene3D" id="3.40.50.1820">
    <property type="entry name" value="alpha/beta hydrolase"/>
    <property type="match status" value="1"/>
</dbReference>
<dbReference type="GO" id="GO:0016787">
    <property type="term" value="F:hydrolase activity"/>
    <property type="evidence" value="ECO:0007669"/>
    <property type="project" value="UniProtKB-KW"/>
</dbReference>
<dbReference type="InterPro" id="IPR002018">
    <property type="entry name" value="CarbesteraseB"/>
</dbReference>
<keyword evidence="3" id="KW-0732">Signal</keyword>
<dbReference type="PROSITE" id="PS00122">
    <property type="entry name" value="CARBOXYLESTERASE_B_1"/>
    <property type="match status" value="1"/>
</dbReference>
<accession>A0A067QC90</accession>
<dbReference type="SUPFAM" id="SSF53474">
    <property type="entry name" value="alpha/beta-Hydrolases"/>
    <property type="match status" value="1"/>
</dbReference>
<evidence type="ECO:0000256" key="1">
    <source>
        <dbReference type="ARBA" id="ARBA00005964"/>
    </source>
</evidence>
<feature type="chain" id="PRO_5005103625" description="Carboxylic ester hydrolase" evidence="3">
    <location>
        <begin position="20"/>
        <end position="558"/>
    </location>
</feature>
<gene>
    <name evidence="5" type="ORF">JAAARDRAFT_32121</name>
</gene>
<dbReference type="InterPro" id="IPR029058">
    <property type="entry name" value="AB_hydrolase_fold"/>
</dbReference>
<dbReference type="EMBL" id="KL197713">
    <property type="protein sequence ID" value="KDQ61117.1"/>
    <property type="molecule type" value="Genomic_DNA"/>
</dbReference>
<evidence type="ECO:0000313" key="5">
    <source>
        <dbReference type="EMBL" id="KDQ61117.1"/>
    </source>
</evidence>
<evidence type="ECO:0000256" key="3">
    <source>
        <dbReference type="RuleBase" id="RU361235"/>
    </source>
</evidence>
<comment type="similarity">
    <text evidence="1 3">Belongs to the type-B carboxylesterase/lipase family.</text>
</comment>
<dbReference type="InterPro" id="IPR019826">
    <property type="entry name" value="Carboxylesterase_B_AS"/>
</dbReference>
<feature type="domain" description="Carboxylesterase type B" evidence="4">
    <location>
        <begin position="58"/>
        <end position="524"/>
    </location>
</feature>
<feature type="signal peptide" evidence="3">
    <location>
        <begin position="1"/>
        <end position="19"/>
    </location>
</feature>
<evidence type="ECO:0000259" key="4">
    <source>
        <dbReference type="Pfam" id="PF00135"/>
    </source>
</evidence>
<dbReference type="ESTHER" id="9homo-a0a067qc90">
    <property type="family name" value="Fungal_carboxylesterase_lipase"/>
</dbReference>
<evidence type="ECO:0000256" key="2">
    <source>
        <dbReference type="ARBA" id="ARBA00022801"/>
    </source>
</evidence>
<name>A0A067QC90_9AGAM</name>
<dbReference type="PANTHER" id="PTHR45570">
    <property type="entry name" value="CARBOXYLIC ESTER HYDROLASE"/>
    <property type="match status" value="1"/>
</dbReference>
<proteinExistence type="inferred from homology"/>
<organism evidence="5 6">
    <name type="scientific">Jaapia argillacea MUCL 33604</name>
    <dbReference type="NCBI Taxonomy" id="933084"/>
    <lineage>
        <taxon>Eukaryota</taxon>
        <taxon>Fungi</taxon>
        <taxon>Dikarya</taxon>
        <taxon>Basidiomycota</taxon>
        <taxon>Agaricomycotina</taxon>
        <taxon>Agaricomycetes</taxon>
        <taxon>Agaricomycetidae</taxon>
        <taxon>Jaapiales</taxon>
        <taxon>Jaapiaceae</taxon>
        <taxon>Jaapia</taxon>
    </lineage>
</organism>
<reference evidence="6" key="1">
    <citation type="journal article" date="2014" name="Proc. Natl. Acad. Sci. U.S.A.">
        <title>Extensive sampling of basidiomycete genomes demonstrates inadequacy of the white-rot/brown-rot paradigm for wood decay fungi.</title>
        <authorList>
            <person name="Riley R."/>
            <person name="Salamov A.A."/>
            <person name="Brown D.W."/>
            <person name="Nagy L.G."/>
            <person name="Floudas D."/>
            <person name="Held B.W."/>
            <person name="Levasseur A."/>
            <person name="Lombard V."/>
            <person name="Morin E."/>
            <person name="Otillar R."/>
            <person name="Lindquist E.A."/>
            <person name="Sun H."/>
            <person name="LaButti K.M."/>
            <person name="Schmutz J."/>
            <person name="Jabbour D."/>
            <person name="Luo H."/>
            <person name="Baker S.E."/>
            <person name="Pisabarro A.G."/>
            <person name="Walton J.D."/>
            <person name="Blanchette R.A."/>
            <person name="Henrissat B."/>
            <person name="Martin F."/>
            <person name="Cullen D."/>
            <person name="Hibbett D.S."/>
            <person name="Grigoriev I.V."/>
        </authorList>
    </citation>
    <scope>NUCLEOTIDE SEQUENCE [LARGE SCALE GENOMIC DNA]</scope>
    <source>
        <strain evidence="6">MUCL 33604</strain>
    </source>
</reference>
<sequence length="558" mass="59037">MVAILHLISLVALSSLASALPTPLPNLKFPPIVPKGLVCRLPIVQRLLCPRTTTTGLIVNTPIGTAHGSVDTSAANRFAVKYAAAPRWQNPSPVTAWVLPNNATDVTALPLACPQPGLDDSSFSEDCLSMILYVPNNLPTTPVPTLMWIHGGSFIVGSATGPGLDGSNLAVATNSIVAVVQYRLGALGWMQPNGGTNLAMKDLMAAMSFLKVVVPSFGGDPSKVTIAGQSSGANMIRALLAIPSASSLFQNAIIQSDPMDYGFLNPGAQQTMQNYFNGLLTCSKSDTRCLNSLSLDTIINAQMNLFENAYTLDPSATQAEPMRPVRDGQLITTTLDSSSPFPHVSKPILVSTVLNEAALTIYGNFDTLPEAAFYPVVNATFGSPRTNVIVNSAFYNDANLLAEGVTIDARTQLETLGTDYIWKCSSWTFARNWASNGGQAFVGMYVVGASYPGNDAVDFCTQPGSVCHQDDIEIVFGTVPSPTTAQASLTTEMQARYASFMRTGNPNPSGSSLAHWGAAGTSNVNAILLGGSGMVPINACSPSYWGQQVLYDYQTFGI</sequence>